<accession>A0A1H7KYS3</accession>
<dbReference type="EMBL" id="QSTG01000012">
    <property type="protein sequence ID" value="RGM44523.1"/>
    <property type="molecule type" value="Genomic_DNA"/>
</dbReference>
<proteinExistence type="predicted"/>
<evidence type="ECO:0000259" key="1">
    <source>
        <dbReference type="Pfam" id="PF13351"/>
    </source>
</evidence>
<dbReference type="Proteomes" id="UP000261003">
    <property type="component" value="Unassembled WGS sequence"/>
</dbReference>
<dbReference type="RefSeq" id="WP_074783561.1">
    <property type="nucleotide sequence ID" value="NZ_FOBA01000017.1"/>
</dbReference>
<feature type="domain" description="DUF4099" evidence="1">
    <location>
        <begin position="11"/>
        <end position="87"/>
    </location>
</feature>
<gene>
    <name evidence="2" type="ORF">DXC16_09010</name>
</gene>
<reference evidence="2 3" key="1">
    <citation type="submission" date="2018-08" db="EMBL/GenBank/DDBJ databases">
        <title>A genome reference for cultivated species of the human gut microbiota.</title>
        <authorList>
            <person name="Zou Y."/>
            <person name="Xue W."/>
            <person name="Luo G."/>
        </authorList>
    </citation>
    <scope>NUCLEOTIDE SEQUENCE [LARGE SCALE GENOMIC DNA]</scope>
    <source>
        <strain evidence="2 3">OM08-13BH</strain>
    </source>
</reference>
<name>A0A1H7KYS3_PHOVU</name>
<protein>
    <submittedName>
        <fullName evidence="2">DUF4099 domain-containing protein</fullName>
    </submittedName>
</protein>
<dbReference type="Pfam" id="PF13351">
    <property type="entry name" value="DUF4099"/>
    <property type="match status" value="1"/>
</dbReference>
<comment type="caution">
    <text evidence="2">The sequence shown here is derived from an EMBL/GenBank/DDBJ whole genome shotgun (WGS) entry which is preliminary data.</text>
</comment>
<evidence type="ECO:0000313" key="3">
    <source>
        <dbReference type="Proteomes" id="UP000261003"/>
    </source>
</evidence>
<dbReference type="InterPro" id="IPR025343">
    <property type="entry name" value="DUF4099"/>
</dbReference>
<organism evidence="2 3">
    <name type="scientific">Phocaeicola vulgatus</name>
    <name type="common">Bacteroides vulgatus</name>
    <dbReference type="NCBI Taxonomy" id="821"/>
    <lineage>
        <taxon>Bacteria</taxon>
        <taxon>Pseudomonadati</taxon>
        <taxon>Bacteroidota</taxon>
        <taxon>Bacteroidia</taxon>
        <taxon>Bacteroidales</taxon>
        <taxon>Bacteroidaceae</taxon>
        <taxon>Phocaeicola</taxon>
    </lineage>
</organism>
<sequence length="91" mass="10101">MNTNQNARHIYKAEDIDWNGLEAAGISKKQLETSGDMELLLQGKETEIAPLKLRTPVISLTMDATLKLVPDGNGRPVMEINGLRQKETPEI</sequence>
<dbReference type="AlphaFoldDB" id="A0A1H7KYS3"/>
<evidence type="ECO:0000313" key="2">
    <source>
        <dbReference type="EMBL" id="RGM44523.1"/>
    </source>
</evidence>